<organism evidence="1">
    <name type="scientific">Rhizophora mucronata</name>
    <name type="common">Asiatic mangrove</name>
    <dbReference type="NCBI Taxonomy" id="61149"/>
    <lineage>
        <taxon>Eukaryota</taxon>
        <taxon>Viridiplantae</taxon>
        <taxon>Streptophyta</taxon>
        <taxon>Embryophyta</taxon>
        <taxon>Tracheophyta</taxon>
        <taxon>Spermatophyta</taxon>
        <taxon>Magnoliopsida</taxon>
        <taxon>eudicotyledons</taxon>
        <taxon>Gunneridae</taxon>
        <taxon>Pentapetalae</taxon>
        <taxon>rosids</taxon>
        <taxon>fabids</taxon>
        <taxon>Malpighiales</taxon>
        <taxon>Rhizophoraceae</taxon>
        <taxon>Rhizophora</taxon>
    </lineage>
</organism>
<dbReference type="AlphaFoldDB" id="A0A2P2Q9E6"/>
<dbReference type="EMBL" id="GGEC01083070">
    <property type="protein sequence ID" value="MBX63554.1"/>
    <property type="molecule type" value="Transcribed_RNA"/>
</dbReference>
<accession>A0A2P2Q9E6</accession>
<reference evidence="1" key="1">
    <citation type="submission" date="2018-02" db="EMBL/GenBank/DDBJ databases">
        <title>Rhizophora mucronata_Transcriptome.</title>
        <authorList>
            <person name="Meera S.P."/>
            <person name="Sreeshan A."/>
            <person name="Augustine A."/>
        </authorList>
    </citation>
    <scope>NUCLEOTIDE SEQUENCE</scope>
    <source>
        <tissue evidence="1">Leaf</tissue>
    </source>
</reference>
<sequence>MTSYSVKSKKFVNPRYI</sequence>
<name>A0A2P2Q9E6_RHIMU</name>
<proteinExistence type="predicted"/>
<evidence type="ECO:0000313" key="1">
    <source>
        <dbReference type="EMBL" id="MBX63554.1"/>
    </source>
</evidence>
<protein>
    <submittedName>
        <fullName evidence="1">Uncharacterized protein</fullName>
    </submittedName>
</protein>